<gene>
    <name evidence="1" type="ORF">GCM10011410_24680</name>
</gene>
<comment type="caution">
    <text evidence="1">The sequence shown here is derived from an EMBL/GenBank/DDBJ whole genome shotgun (WGS) entry which is preliminary data.</text>
</comment>
<accession>A0A916UEZ4</accession>
<sequence>MKPLRALTSQCGHTFLRHTDMYAAHTGVRGFGQQVKVSLSAALAPARRNTDVCSPCRDGVLSDLG</sequence>
<organism evidence="1 2">
    <name type="scientific">Hoyosella rhizosphaerae</name>
    <dbReference type="NCBI Taxonomy" id="1755582"/>
    <lineage>
        <taxon>Bacteria</taxon>
        <taxon>Bacillati</taxon>
        <taxon>Actinomycetota</taxon>
        <taxon>Actinomycetes</taxon>
        <taxon>Mycobacteriales</taxon>
        <taxon>Hoyosellaceae</taxon>
        <taxon>Hoyosella</taxon>
    </lineage>
</organism>
<reference evidence="1" key="1">
    <citation type="journal article" date="2014" name="Int. J. Syst. Evol. Microbiol.">
        <title>Complete genome sequence of Corynebacterium casei LMG S-19264T (=DSM 44701T), isolated from a smear-ripened cheese.</title>
        <authorList>
            <consortium name="US DOE Joint Genome Institute (JGI-PGF)"/>
            <person name="Walter F."/>
            <person name="Albersmeier A."/>
            <person name="Kalinowski J."/>
            <person name="Ruckert C."/>
        </authorList>
    </citation>
    <scope>NUCLEOTIDE SEQUENCE</scope>
    <source>
        <strain evidence="1">CGMCC 1.15478</strain>
    </source>
</reference>
<evidence type="ECO:0000313" key="2">
    <source>
        <dbReference type="Proteomes" id="UP000641514"/>
    </source>
</evidence>
<dbReference type="EMBL" id="BMJH01000003">
    <property type="protein sequence ID" value="GGC70866.1"/>
    <property type="molecule type" value="Genomic_DNA"/>
</dbReference>
<keyword evidence="2" id="KW-1185">Reference proteome</keyword>
<protein>
    <submittedName>
        <fullName evidence="1">Uncharacterized protein</fullName>
    </submittedName>
</protein>
<name>A0A916UEZ4_9ACTN</name>
<dbReference type="AlphaFoldDB" id="A0A916UEZ4"/>
<evidence type="ECO:0000313" key="1">
    <source>
        <dbReference type="EMBL" id="GGC70866.1"/>
    </source>
</evidence>
<reference evidence="1" key="2">
    <citation type="submission" date="2020-09" db="EMBL/GenBank/DDBJ databases">
        <authorList>
            <person name="Sun Q."/>
            <person name="Zhou Y."/>
        </authorList>
    </citation>
    <scope>NUCLEOTIDE SEQUENCE</scope>
    <source>
        <strain evidence="1">CGMCC 1.15478</strain>
    </source>
</reference>
<dbReference type="Proteomes" id="UP000641514">
    <property type="component" value="Unassembled WGS sequence"/>
</dbReference>
<proteinExistence type="predicted"/>